<dbReference type="AlphaFoldDB" id="A0AAW6FRK4"/>
<dbReference type="EMBL" id="JAQNCK010000022">
    <property type="protein sequence ID" value="MDC0828688.1"/>
    <property type="molecule type" value="Genomic_DNA"/>
</dbReference>
<gene>
    <name evidence="1" type="ORF">POG00_08175</name>
</gene>
<dbReference type="InterPro" id="IPR025387">
    <property type="entry name" value="DUF4299"/>
</dbReference>
<protein>
    <submittedName>
        <fullName evidence="1">DUF4299 family protein</fullName>
    </submittedName>
</protein>
<evidence type="ECO:0000313" key="2">
    <source>
        <dbReference type="Proteomes" id="UP001220658"/>
    </source>
</evidence>
<dbReference type="Proteomes" id="UP001220658">
    <property type="component" value="Unassembled WGS sequence"/>
</dbReference>
<dbReference type="Pfam" id="PF14132">
    <property type="entry name" value="DUF4299"/>
    <property type="match status" value="1"/>
</dbReference>
<comment type="caution">
    <text evidence="1">The sequence shown here is derived from an EMBL/GenBank/DDBJ whole genome shotgun (WGS) entry which is preliminary data.</text>
</comment>
<name>A0AAW6FRK4_9FIRM</name>
<dbReference type="RefSeq" id="WP_117460469.1">
    <property type="nucleotide sequence ID" value="NZ_JADMUL010000023.1"/>
</dbReference>
<sequence length="121" mass="13359">MQIMGLFSKFKKEKTAVDWSNAYTATPKFYAKPDGSPFGAIALTEGTETILPKMPQNEYAVDGKRVADWKMVLVSTTKDGIIGDCDYQKALKKLEKHTLDSNENTILIKGLSLGELEAIAE</sequence>
<accession>A0AAW6FRK4</accession>
<evidence type="ECO:0000313" key="1">
    <source>
        <dbReference type="EMBL" id="MDC0828688.1"/>
    </source>
</evidence>
<reference evidence="1" key="1">
    <citation type="submission" date="2023-01" db="EMBL/GenBank/DDBJ databases">
        <title>Human gut microbiome strain richness.</title>
        <authorList>
            <person name="Chen-Liaw A."/>
        </authorList>
    </citation>
    <scope>NUCLEOTIDE SEQUENCE</scope>
    <source>
        <strain evidence="1">D55st1_G4_D55t1_190419</strain>
    </source>
</reference>
<proteinExistence type="predicted"/>
<organism evidence="1 2">
    <name type="scientific">Faecalitalea cylindroides</name>
    <dbReference type="NCBI Taxonomy" id="39483"/>
    <lineage>
        <taxon>Bacteria</taxon>
        <taxon>Bacillati</taxon>
        <taxon>Bacillota</taxon>
        <taxon>Erysipelotrichia</taxon>
        <taxon>Erysipelotrichales</taxon>
        <taxon>Erysipelotrichaceae</taxon>
        <taxon>Faecalitalea</taxon>
    </lineage>
</organism>